<comment type="caution">
    <text evidence="3">The sequence shown here is derived from an EMBL/GenBank/DDBJ whole genome shotgun (WGS) entry which is preliminary data.</text>
</comment>
<dbReference type="SUPFAM" id="SSF51735">
    <property type="entry name" value="NAD(P)-binding Rossmann-fold domains"/>
    <property type="match status" value="1"/>
</dbReference>
<protein>
    <submittedName>
        <fullName evidence="3">Putative oxidoreductase</fullName>
    </submittedName>
</protein>
<dbReference type="EMBL" id="BASZ01000002">
    <property type="protein sequence ID" value="GAD48041.1"/>
    <property type="molecule type" value="Genomic_DNA"/>
</dbReference>
<dbReference type="Pfam" id="PF00106">
    <property type="entry name" value="adh_short"/>
    <property type="match status" value="1"/>
</dbReference>
<proteinExistence type="inferred from homology"/>
<dbReference type="PRINTS" id="PR00081">
    <property type="entry name" value="GDHRDH"/>
</dbReference>
<dbReference type="NCBIfam" id="NF004513">
    <property type="entry name" value="PRK05854.1"/>
    <property type="match status" value="1"/>
</dbReference>
<dbReference type="NCBIfam" id="NF004846">
    <property type="entry name" value="PRK06197.1"/>
    <property type="match status" value="1"/>
</dbReference>
<dbReference type="RefSeq" id="WP_021688948.1">
    <property type="nucleotide sequence ID" value="NZ_BASZ01000002.1"/>
</dbReference>
<gene>
    <name evidence="3" type="ORF">NT2_02_01240</name>
</gene>
<evidence type="ECO:0000256" key="2">
    <source>
        <dbReference type="RuleBase" id="RU000363"/>
    </source>
</evidence>
<sequence length="314" mass="33885">MQGWSEADIPDLTGQRVLVTGGASGIGYEAARALALHGAHVILSDRNEQGGIDALARIRALRRDAVVEFRLLDLSSQQAVRDFAQAFVAEGGKLDILINNAGIQPISERRTTEDGFELTFGIGHFGHFTLTALLMPLLEAAAAPRVVTVSSMVHARGWIDWDDLQMEKDYRAQRAYNQTKLANLFFARELQRRVDQAGGKISSMAVHPGVAQTSIGANRRQLGQYRLGDHIVSGILKVVMPYLGQPAAQGALPTLYAASSPAVKGGGFYGPQGFGEMKGPPGPAVIKPAGQDMAAAKRLWEITEETTGIRFLPW</sequence>
<dbReference type="AlphaFoldDB" id="U2Y4M7"/>
<name>U2Y4M7_9SPHN</name>
<dbReference type="eggNOG" id="COG1028">
    <property type="taxonomic scope" value="Bacteria"/>
</dbReference>
<dbReference type="GO" id="GO:0016491">
    <property type="term" value="F:oxidoreductase activity"/>
    <property type="evidence" value="ECO:0007669"/>
    <property type="project" value="UniProtKB-KW"/>
</dbReference>
<organism evidence="3 4">
    <name type="scientific">Caenibius tardaugens NBRC 16725</name>
    <dbReference type="NCBI Taxonomy" id="1219035"/>
    <lineage>
        <taxon>Bacteria</taxon>
        <taxon>Pseudomonadati</taxon>
        <taxon>Pseudomonadota</taxon>
        <taxon>Alphaproteobacteria</taxon>
        <taxon>Sphingomonadales</taxon>
        <taxon>Erythrobacteraceae</taxon>
        <taxon>Caenibius</taxon>
    </lineage>
</organism>
<dbReference type="Proteomes" id="UP000016568">
    <property type="component" value="Unassembled WGS sequence"/>
</dbReference>
<dbReference type="PRINTS" id="PR00080">
    <property type="entry name" value="SDRFAMILY"/>
</dbReference>
<comment type="similarity">
    <text evidence="2">Belongs to the short-chain dehydrogenases/reductases (SDR) family.</text>
</comment>
<dbReference type="InterPro" id="IPR002347">
    <property type="entry name" value="SDR_fam"/>
</dbReference>
<reference evidence="3 4" key="1">
    <citation type="submission" date="2013-09" db="EMBL/GenBank/DDBJ databases">
        <title>Whole genome shotgun sequence of Novosphingobium tardaugens NBRC 16725.</title>
        <authorList>
            <person name="Isaki S."/>
            <person name="Hosoyama A."/>
            <person name="Tsuchikane K."/>
            <person name="Katsumata H."/>
            <person name="Ando Y."/>
            <person name="Yamazaki S."/>
            <person name="Fujita N."/>
        </authorList>
    </citation>
    <scope>NUCLEOTIDE SEQUENCE [LARGE SCALE GENOMIC DNA]</scope>
    <source>
        <strain evidence="3 4">NBRC 16725</strain>
    </source>
</reference>
<dbReference type="OrthoDB" id="109589at2"/>
<dbReference type="PANTHER" id="PTHR43157:SF31">
    <property type="entry name" value="PHOSPHATIDYLINOSITOL-GLYCAN BIOSYNTHESIS CLASS F PROTEIN"/>
    <property type="match status" value="1"/>
</dbReference>
<evidence type="ECO:0000313" key="3">
    <source>
        <dbReference type="EMBL" id="GAD48041.1"/>
    </source>
</evidence>
<keyword evidence="4" id="KW-1185">Reference proteome</keyword>
<dbReference type="PANTHER" id="PTHR43157">
    <property type="entry name" value="PHOSPHATIDYLINOSITOL-GLYCAN BIOSYNTHESIS CLASS F PROTEIN-RELATED"/>
    <property type="match status" value="1"/>
</dbReference>
<accession>U2Y4M7</accession>
<evidence type="ECO:0000256" key="1">
    <source>
        <dbReference type="ARBA" id="ARBA00023002"/>
    </source>
</evidence>
<dbReference type="InterPro" id="IPR036291">
    <property type="entry name" value="NAD(P)-bd_dom_sf"/>
</dbReference>
<dbReference type="CDD" id="cd05327">
    <property type="entry name" value="retinol-DH_like_SDR_c_like"/>
    <property type="match status" value="1"/>
</dbReference>
<dbReference type="Gene3D" id="3.40.50.720">
    <property type="entry name" value="NAD(P)-binding Rossmann-like Domain"/>
    <property type="match status" value="1"/>
</dbReference>
<dbReference type="KEGG" id="ntd:EGO55_00140"/>
<evidence type="ECO:0000313" key="4">
    <source>
        <dbReference type="Proteomes" id="UP000016568"/>
    </source>
</evidence>
<keyword evidence="1" id="KW-0560">Oxidoreductase</keyword>